<dbReference type="STRING" id="97359.A0A550C870"/>
<dbReference type="EMBL" id="VDMD01000019">
    <property type="protein sequence ID" value="TRM60992.1"/>
    <property type="molecule type" value="Genomic_DNA"/>
</dbReference>
<dbReference type="SMART" id="SM00360">
    <property type="entry name" value="RRM"/>
    <property type="match status" value="1"/>
</dbReference>
<dbReference type="InterPro" id="IPR012677">
    <property type="entry name" value="Nucleotide-bd_a/b_plait_sf"/>
</dbReference>
<organism evidence="8 9">
    <name type="scientific">Schizophyllum amplum</name>
    <dbReference type="NCBI Taxonomy" id="97359"/>
    <lineage>
        <taxon>Eukaryota</taxon>
        <taxon>Fungi</taxon>
        <taxon>Dikarya</taxon>
        <taxon>Basidiomycota</taxon>
        <taxon>Agaricomycotina</taxon>
        <taxon>Agaricomycetes</taxon>
        <taxon>Agaricomycetidae</taxon>
        <taxon>Agaricales</taxon>
        <taxon>Schizophyllaceae</taxon>
        <taxon>Schizophyllum</taxon>
    </lineage>
</organism>
<reference evidence="8 9" key="1">
    <citation type="journal article" date="2019" name="New Phytol.">
        <title>Comparative genomics reveals unique wood-decay strategies and fruiting body development in the Schizophyllaceae.</title>
        <authorList>
            <person name="Almasi E."/>
            <person name="Sahu N."/>
            <person name="Krizsan K."/>
            <person name="Balint B."/>
            <person name="Kovacs G.M."/>
            <person name="Kiss B."/>
            <person name="Cseklye J."/>
            <person name="Drula E."/>
            <person name="Henrissat B."/>
            <person name="Nagy I."/>
            <person name="Chovatia M."/>
            <person name="Adam C."/>
            <person name="LaButti K."/>
            <person name="Lipzen A."/>
            <person name="Riley R."/>
            <person name="Grigoriev I.V."/>
            <person name="Nagy L.G."/>
        </authorList>
    </citation>
    <scope>NUCLEOTIDE SEQUENCE [LARGE SCALE GENOMIC DNA]</scope>
    <source>
        <strain evidence="8 9">NL-1724</strain>
    </source>
</reference>
<feature type="compositionally biased region" description="Low complexity" evidence="6">
    <location>
        <begin position="322"/>
        <end position="361"/>
    </location>
</feature>
<feature type="region of interest" description="Disordered" evidence="6">
    <location>
        <begin position="187"/>
        <end position="368"/>
    </location>
</feature>
<gene>
    <name evidence="8" type="ORF">BD626DRAFT_503441</name>
</gene>
<evidence type="ECO:0000313" key="9">
    <source>
        <dbReference type="Proteomes" id="UP000320762"/>
    </source>
</evidence>
<evidence type="ECO:0000256" key="5">
    <source>
        <dbReference type="PROSITE-ProRule" id="PRU00176"/>
    </source>
</evidence>
<feature type="compositionally biased region" description="Low complexity" evidence="6">
    <location>
        <begin position="251"/>
        <end position="265"/>
    </location>
</feature>
<evidence type="ECO:0000256" key="1">
    <source>
        <dbReference type="ARBA" id="ARBA00004123"/>
    </source>
</evidence>
<feature type="compositionally biased region" description="Polar residues" evidence="6">
    <location>
        <begin position="267"/>
        <end position="281"/>
    </location>
</feature>
<keyword evidence="9" id="KW-1185">Reference proteome</keyword>
<keyword evidence="5" id="KW-0694">RNA-binding</keyword>
<evidence type="ECO:0000256" key="3">
    <source>
        <dbReference type="ARBA" id="ARBA00023242"/>
    </source>
</evidence>
<dbReference type="Pfam" id="PF00076">
    <property type="entry name" value="RRM_1"/>
    <property type="match status" value="1"/>
</dbReference>
<proteinExistence type="predicted"/>
<dbReference type="GO" id="GO:0071011">
    <property type="term" value="C:precatalytic spliceosome"/>
    <property type="evidence" value="ECO:0007669"/>
    <property type="project" value="TreeGrafter"/>
</dbReference>
<sequence length="384" mass="41080">MSIVIDCNHDLSSTMMTATTSRTTLDEMDVDLDSHLSYPVAEAITLPPSTDAAAPARALLKERLYVGNLHPTVDEYTLIRLFQRYGKVSRLDFLFHKAGPHRGKPRGYAFVEYGSTQEATSALTSTHDRLLRGRRLVVTYAQHAPTDGASYTHRSQYQPTSLSILKSAQTKRHGDKIALMEAKLRQMGADEEPSRAHHAHPSLPAKPPPTLESLTAPRNQPGDTSIHPTQQRPLPQPNVLSQPHASQQPQTKTAPSSKASRKPSPLISDTPSASTLAQRPSLSARATLPGTIPAARGSTSQRATVPAAPALQSMLSRPAFVSHSSSGVARSSSTSSRPSPASSRPSSALAPPSRTSTPLGVAKKDAGVKKKAGFSGVKIVKKKV</sequence>
<evidence type="ECO:0000256" key="4">
    <source>
        <dbReference type="ARBA" id="ARBA00030780"/>
    </source>
</evidence>
<keyword evidence="3" id="KW-0539">Nucleus</keyword>
<dbReference type="InterPro" id="IPR039157">
    <property type="entry name" value="RBM18_RRM"/>
</dbReference>
<comment type="subcellular location">
    <subcellularLocation>
        <location evidence="1">Nucleus</location>
    </subcellularLocation>
</comment>
<evidence type="ECO:0000259" key="7">
    <source>
        <dbReference type="PROSITE" id="PS50102"/>
    </source>
</evidence>
<accession>A0A550C870</accession>
<dbReference type="PANTHER" id="PTHR13952">
    <property type="entry name" value="U1 SMALL NUCLEAR RIBONUCLEOPROTEIN 70 KD"/>
    <property type="match status" value="1"/>
</dbReference>
<feature type="compositionally biased region" description="Polar residues" evidence="6">
    <location>
        <begin position="212"/>
        <end position="250"/>
    </location>
</feature>
<comment type="caution">
    <text evidence="8">The sequence shown here is derived from an EMBL/GenBank/DDBJ whole genome shotgun (WGS) entry which is preliminary data.</text>
</comment>
<dbReference type="InterPro" id="IPR000504">
    <property type="entry name" value="RRM_dom"/>
</dbReference>
<dbReference type="InterPro" id="IPR051183">
    <property type="entry name" value="U1_U11-U12_snRNP_70-35kDa"/>
</dbReference>
<evidence type="ECO:0000256" key="6">
    <source>
        <dbReference type="SAM" id="MobiDB-lite"/>
    </source>
</evidence>
<dbReference type="PANTHER" id="PTHR13952:SF6">
    <property type="entry name" value="U11_U12 SMALL NUCLEAR RIBONUCLEOPROTEIN 35 KDA PROTEIN"/>
    <property type="match status" value="1"/>
</dbReference>
<dbReference type="CDD" id="cd12355">
    <property type="entry name" value="RRM_RBM18"/>
    <property type="match status" value="1"/>
</dbReference>
<dbReference type="GO" id="GO:0000398">
    <property type="term" value="P:mRNA splicing, via spliceosome"/>
    <property type="evidence" value="ECO:0007669"/>
    <property type="project" value="TreeGrafter"/>
</dbReference>
<protein>
    <recommendedName>
        <fullName evidence="2">Probable RNA-binding protein 18</fullName>
    </recommendedName>
    <alternativeName>
        <fullName evidence="4">RNA-binding motif protein 18</fullName>
    </alternativeName>
</protein>
<name>A0A550C870_9AGAR</name>
<dbReference type="AlphaFoldDB" id="A0A550C870"/>
<evidence type="ECO:0000256" key="2">
    <source>
        <dbReference type="ARBA" id="ARBA00021141"/>
    </source>
</evidence>
<dbReference type="OrthoDB" id="6730379at2759"/>
<dbReference type="Gene3D" id="3.30.70.330">
    <property type="match status" value="1"/>
</dbReference>
<dbReference type="GO" id="GO:0017069">
    <property type="term" value="F:snRNA binding"/>
    <property type="evidence" value="ECO:0007669"/>
    <property type="project" value="TreeGrafter"/>
</dbReference>
<dbReference type="InterPro" id="IPR035979">
    <property type="entry name" value="RBD_domain_sf"/>
</dbReference>
<feature type="domain" description="RRM" evidence="7">
    <location>
        <begin position="62"/>
        <end position="143"/>
    </location>
</feature>
<dbReference type="Proteomes" id="UP000320762">
    <property type="component" value="Unassembled WGS sequence"/>
</dbReference>
<dbReference type="SUPFAM" id="SSF54928">
    <property type="entry name" value="RNA-binding domain, RBD"/>
    <property type="match status" value="1"/>
</dbReference>
<dbReference type="GO" id="GO:0003729">
    <property type="term" value="F:mRNA binding"/>
    <property type="evidence" value="ECO:0007669"/>
    <property type="project" value="TreeGrafter"/>
</dbReference>
<dbReference type="PROSITE" id="PS50102">
    <property type="entry name" value="RRM"/>
    <property type="match status" value="1"/>
</dbReference>
<evidence type="ECO:0000313" key="8">
    <source>
        <dbReference type="EMBL" id="TRM60992.1"/>
    </source>
</evidence>